<dbReference type="Gene3D" id="2.130.10.10">
    <property type="entry name" value="YVTN repeat-like/Quinoprotein amine dehydrogenase"/>
    <property type="match status" value="3"/>
</dbReference>
<dbReference type="PANTHER" id="PTHR34220:SF7">
    <property type="entry name" value="SENSOR HISTIDINE KINASE YPDA"/>
    <property type="match status" value="1"/>
</dbReference>
<keyword evidence="5" id="KW-0808">Transferase</keyword>
<dbReference type="SUPFAM" id="SSF63829">
    <property type="entry name" value="Calcium-dependent phosphotriesterase"/>
    <property type="match status" value="2"/>
</dbReference>
<keyword evidence="2" id="KW-0472">Membrane</keyword>
<dbReference type="SUPFAM" id="SSF55874">
    <property type="entry name" value="ATPase domain of HSP90 chaperone/DNA topoisomerase II/histidine kinase"/>
    <property type="match status" value="1"/>
</dbReference>
<comment type="caution">
    <text evidence="5">The sequence shown here is derived from an EMBL/GenBank/DDBJ whole genome shotgun (WGS) entry which is preliminary data.</text>
</comment>
<feature type="domain" description="Signal transduction histidine kinase internal region" evidence="4">
    <location>
        <begin position="864"/>
        <end position="943"/>
    </location>
</feature>
<reference evidence="5 6" key="1">
    <citation type="submission" date="2018-06" db="EMBL/GenBank/DDBJ databases">
        <title>Genomic Encyclopedia of Archaeal and Bacterial Type Strains, Phase II (KMG-II): from individual species to whole genera.</title>
        <authorList>
            <person name="Goeker M."/>
        </authorList>
    </citation>
    <scope>NUCLEOTIDE SEQUENCE [LARGE SCALE GENOMIC DNA]</scope>
    <source>
        <strain evidence="5 6">DSM 21851</strain>
    </source>
</reference>
<dbReference type="InterPro" id="IPR036890">
    <property type="entry name" value="HATPase_C_sf"/>
</dbReference>
<dbReference type="Gene3D" id="2.60.40.10">
    <property type="entry name" value="Immunoglobulins"/>
    <property type="match status" value="1"/>
</dbReference>
<dbReference type="Pfam" id="PF07494">
    <property type="entry name" value="Reg_prop"/>
    <property type="match status" value="1"/>
</dbReference>
<dbReference type="GO" id="GO:0016020">
    <property type="term" value="C:membrane"/>
    <property type="evidence" value="ECO:0007669"/>
    <property type="project" value="InterPro"/>
</dbReference>
<dbReference type="OrthoDB" id="908907at2"/>
<dbReference type="Proteomes" id="UP000248790">
    <property type="component" value="Unassembled WGS sequence"/>
</dbReference>
<evidence type="ECO:0000259" key="4">
    <source>
        <dbReference type="Pfam" id="PF06580"/>
    </source>
</evidence>
<feature type="coiled-coil region" evidence="1">
    <location>
        <begin position="823"/>
        <end position="862"/>
    </location>
</feature>
<feature type="domain" description="Histidine kinase/HSP90-like ATPase" evidence="3">
    <location>
        <begin position="967"/>
        <end position="1030"/>
    </location>
</feature>
<evidence type="ECO:0000313" key="5">
    <source>
        <dbReference type="EMBL" id="RAJ95637.1"/>
    </source>
</evidence>
<evidence type="ECO:0000256" key="2">
    <source>
        <dbReference type="SAM" id="Phobius"/>
    </source>
</evidence>
<dbReference type="Gene3D" id="3.30.565.10">
    <property type="entry name" value="Histidine kinase-like ATPase, C-terminal domain"/>
    <property type="match status" value="1"/>
</dbReference>
<keyword evidence="2" id="KW-1133">Transmembrane helix</keyword>
<keyword evidence="6" id="KW-1185">Reference proteome</keyword>
<dbReference type="Pfam" id="PF06580">
    <property type="entry name" value="His_kinase"/>
    <property type="match status" value="1"/>
</dbReference>
<dbReference type="InterPro" id="IPR003594">
    <property type="entry name" value="HATPase_dom"/>
</dbReference>
<accession>A0A327WU96</accession>
<name>A0A327WU96_LARAB</name>
<proteinExistence type="predicted"/>
<feature type="transmembrane region" description="Helical" evidence="2">
    <location>
        <begin position="793"/>
        <end position="812"/>
    </location>
</feature>
<keyword evidence="5" id="KW-0418">Kinase</keyword>
<dbReference type="Pfam" id="PF02518">
    <property type="entry name" value="HATPase_c"/>
    <property type="match status" value="1"/>
</dbReference>
<dbReference type="InterPro" id="IPR050640">
    <property type="entry name" value="Bact_2-comp_sensor_kinase"/>
</dbReference>
<dbReference type="GO" id="GO:0000155">
    <property type="term" value="F:phosphorelay sensor kinase activity"/>
    <property type="evidence" value="ECO:0007669"/>
    <property type="project" value="InterPro"/>
</dbReference>
<evidence type="ECO:0000256" key="1">
    <source>
        <dbReference type="SAM" id="Coils"/>
    </source>
</evidence>
<organism evidence="5 6">
    <name type="scientific">Larkinella arboricola</name>
    <dbReference type="NCBI Taxonomy" id="643671"/>
    <lineage>
        <taxon>Bacteria</taxon>
        <taxon>Pseudomonadati</taxon>
        <taxon>Bacteroidota</taxon>
        <taxon>Cytophagia</taxon>
        <taxon>Cytophagales</taxon>
        <taxon>Spirosomataceae</taxon>
        <taxon>Larkinella</taxon>
    </lineage>
</organism>
<dbReference type="InterPro" id="IPR015943">
    <property type="entry name" value="WD40/YVTN_repeat-like_dom_sf"/>
</dbReference>
<dbReference type="PANTHER" id="PTHR34220">
    <property type="entry name" value="SENSOR HISTIDINE KINASE YPDA"/>
    <property type="match status" value="1"/>
</dbReference>
<dbReference type="InterPro" id="IPR011110">
    <property type="entry name" value="Reg_prop"/>
</dbReference>
<dbReference type="EMBL" id="QLMC01000004">
    <property type="protein sequence ID" value="RAJ95637.1"/>
    <property type="molecule type" value="Genomic_DNA"/>
</dbReference>
<sequence>MAAQKRFLSVQHMGDVAIQPILCNLTVSSRALIINMSPQVFIWSGNPHLFRLLIGLILCCRAGMGVAQQFSDRNYGVYDGLSYVHVSGLHQDRVGRIWIGTYFGLNFFNGVVPIINQRQIPELPDGGDNITDSPDGTVWACAGNRLFRMNNITSTGLNVKEFSVNYGRKEPVQQVVFMTADHENNLWFSARTSQGSVGQRLYSWENDRMGDVTKRYFTNPEQRFRGILTDWPNRRILFLTEEGRLWELKNRKLTLIVDQLPLDQLLADPAGRFYAMAGATVYRIEGQTVSKVYDVPVPASELAVCAIGLNGELAFQKAAGDRDLCWFDGKTVTNSHISSSAVNRLLFDRRGDLWAGTSHDGLVQIKMSGWQYFDESEGWQEETNNIGEDRNGEIWFASWGQGLSRLGAYGVVRDRTYRKSLPADHFHPTSWMDADGNLLLVAEPRKGVYRFDGGQYRLLPGSDTATLALGFYDDVRRNRYLIVSSYNLFIYNRQTLALTTIIRLPPDLYGNMETDALGRFWICGLDKSLLWDGRSRSFEPLTQQNGKLPTRVLAEVKRDKRGNLWLASGDGLWFYDYKKYRHIAPAFIQRTITYCRPLGRFLMVGTLEGLYVFDMERFYETGEEWVAYFDRENGFRGSQCIFNGILLDSRGRLWVATRDRMMMISERRLFQLLKPVPTGIQAFRDMRSGQVVKPARGAISFESSQNDLEVRLLEPGPAGLLASTSYQYRLERLDGNPTTPEWSEPVRENFFTLQNLTDGSYRLTIQVLRAEGLWNTRPLVQEFRIAPPWYATWWFRTLVILAVVGAVFYWRLRQVRLAAQRRLNRLQIQRRMSQLEVEAANREKQESEIRRKLAEASRARALLEVKAITNQIDPHFVANFLTAIQSITYEADPDTVVSYLAKFGSIFRNQLMSKSRVFWTLREELEFVQNYLDLERLRFGDRIRFTVEVLEGLPMDTNLPKMLIQGYVSNAIKHGLEHKPQGGTVSIRVCQSDEYLKIQVEDDGVGLEKARQYRRRSTGRGLDINQAVFDQLNQFNEVKSSQQIIDLTNPKAGISGVRQEAHIPLYPVLPPEEVTVDS</sequence>
<protein>
    <submittedName>
        <fullName evidence="5">Histidine kinase</fullName>
    </submittedName>
</protein>
<dbReference type="AlphaFoldDB" id="A0A327WU96"/>
<gene>
    <name evidence="5" type="ORF">LX87_03385</name>
</gene>
<keyword evidence="2" id="KW-0812">Transmembrane</keyword>
<keyword evidence="1" id="KW-0175">Coiled coil</keyword>
<evidence type="ECO:0000313" key="6">
    <source>
        <dbReference type="Proteomes" id="UP000248790"/>
    </source>
</evidence>
<dbReference type="InterPro" id="IPR010559">
    <property type="entry name" value="Sig_transdc_His_kin_internal"/>
</dbReference>
<dbReference type="InterPro" id="IPR013783">
    <property type="entry name" value="Ig-like_fold"/>
</dbReference>
<evidence type="ECO:0000259" key="3">
    <source>
        <dbReference type="Pfam" id="PF02518"/>
    </source>
</evidence>